<feature type="transmembrane region" description="Helical" evidence="2">
    <location>
        <begin position="124"/>
        <end position="144"/>
    </location>
</feature>
<evidence type="ECO:0000256" key="1">
    <source>
        <dbReference type="SAM" id="MobiDB-lite"/>
    </source>
</evidence>
<organism evidence="3 4">
    <name type="scientific">Anaerosporomusa subterranea</name>
    <dbReference type="NCBI Taxonomy" id="1794912"/>
    <lineage>
        <taxon>Bacteria</taxon>
        <taxon>Bacillati</taxon>
        <taxon>Bacillota</taxon>
        <taxon>Negativicutes</taxon>
        <taxon>Acetonemataceae</taxon>
        <taxon>Anaerosporomusa</taxon>
    </lineage>
</organism>
<keyword evidence="4" id="KW-1185">Reference proteome</keyword>
<keyword evidence="2" id="KW-0812">Transmembrane</keyword>
<proteinExistence type="predicted"/>
<dbReference type="AlphaFoldDB" id="A0A154BQC8"/>
<feature type="compositionally biased region" description="Polar residues" evidence="1">
    <location>
        <begin position="37"/>
        <end position="50"/>
    </location>
</feature>
<protein>
    <submittedName>
        <fullName evidence="3">Uncharacterized protein</fullName>
    </submittedName>
</protein>
<dbReference type="EMBL" id="LSGP01000017">
    <property type="protein sequence ID" value="KYZ76152.1"/>
    <property type="molecule type" value="Genomic_DNA"/>
</dbReference>
<feature type="region of interest" description="Disordered" evidence="1">
    <location>
        <begin position="1"/>
        <end position="104"/>
    </location>
</feature>
<accession>A0A154BQC8</accession>
<sequence>MPVSPTPPTMPTPPVAPTITPASSNTAPALPAASHSGAPQNVSKPVNSEVSGIVKELEGIRKAFQGKPPQTKDGGKTEPAAAATTKTNSIKAAPAPYVSQERDSAQTVVSPKPLVDNKPFSVSYLPFVGIVGIVAILLLGLRLFKRPTKQPRTPDYSNATMTAMNNEGIDAVAPQQTMAPKGKSNFEVRV</sequence>
<evidence type="ECO:0000313" key="3">
    <source>
        <dbReference type="EMBL" id="KYZ76152.1"/>
    </source>
</evidence>
<feature type="compositionally biased region" description="Pro residues" evidence="1">
    <location>
        <begin position="1"/>
        <end position="16"/>
    </location>
</feature>
<feature type="compositionally biased region" description="Low complexity" evidence="1">
    <location>
        <begin position="77"/>
        <end position="87"/>
    </location>
</feature>
<dbReference type="Proteomes" id="UP000076268">
    <property type="component" value="Unassembled WGS sequence"/>
</dbReference>
<dbReference type="OrthoDB" id="1682547at2"/>
<reference evidence="3 4" key="1">
    <citation type="submission" date="2016-02" db="EMBL/GenBank/DDBJ databases">
        <title>Anaerosporomusa subterraneum gen. nov., sp. nov., a spore-forming obligate anaerobe isolated from saprolite.</title>
        <authorList>
            <person name="Choi J.K."/>
            <person name="Shah M."/>
            <person name="Yee N."/>
        </authorList>
    </citation>
    <scope>NUCLEOTIDE SEQUENCE [LARGE SCALE GENOMIC DNA]</scope>
    <source>
        <strain evidence="3 4">RU4</strain>
    </source>
</reference>
<name>A0A154BQC8_ANASB</name>
<keyword evidence="2" id="KW-0472">Membrane</keyword>
<keyword evidence="2" id="KW-1133">Transmembrane helix</keyword>
<evidence type="ECO:0000313" key="4">
    <source>
        <dbReference type="Proteomes" id="UP000076268"/>
    </source>
</evidence>
<comment type="caution">
    <text evidence="3">The sequence shown here is derived from an EMBL/GenBank/DDBJ whole genome shotgun (WGS) entry which is preliminary data.</text>
</comment>
<dbReference type="RefSeq" id="WP_066241098.1">
    <property type="nucleotide sequence ID" value="NZ_LSGP01000017.1"/>
</dbReference>
<evidence type="ECO:0000256" key="2">
    <source>
        <dbReference type="SAM" id="Phobius"/>
    </source>
</evidence>
<gene>
    <name evidence="3" type="ORF">AXX12_06835</name>
</gene>